<dbReference type="GO" id="GO:1990904">
    <property type="term" value="C:ribonucleoprotein complex"/>
    <property type="evidence" value="ECO:0007669"/>
    <property type="project" value="UniProtKB-KW"/>
</dbReference>
<evidence type="ECO:0000313" key="3">
    <source>
        <dbReference type="Proteomes" id="UP000075230"/>
    </source>
</evidence>
<dbReference type="EMBL" id="BCWF01000021">
    <property type="protein sequence ID" value="GAT26402.1"/>
    <property type="molecule type" value="Genomic_DNA"/>
</dbReference>
<proteinExistence type="predicted"/>
<evidence type="ECO:0000256" key="1">
    <source>
        <dbReference type="SAM" id="MobiDB-lite"/>
    </source>
</evidence>
<feature type="compositionally biased region" description="Polar residues" evidence="1">
    <location>
        <begin position="8"/>
        <end position="28"/>
    </location>
</feature>
<reference evidence="2 3" key="1">
    <citation type="journal article" date="2016" name="DNA Res.">
        <title>Genome sequence of Aspergillus luchuensis NBRC 4314.</title>
        <authorList>
            <person name="Yamada O."/>
            <person name="Machida M."/>
            <person name="Hosoyama A."/>
            <person name="Goto M."/>
            <person name="Takahashi T."/>
            <person name="Futagami T."/>
            <person name="Yamagata Y."/>
            <person name="Takeuchi M."/>
            <person name="Kobayashi T."/>
            <person name="Koike H."/>
            <person name="Abe K."/>
            <person name="Asai K."/>
            <person name="Arita M."/>
            <person name="Fujita N."/>
            <person name="Fukuda K."/>
            <person name="Higa K."/>
            <person name="Horikawa H."/>
            <person name="Ishikawa T."/>
            <person name="Jinno K."/>
            <person name="Kato Y."/>
            <person name="Kirimura K."/>
            <person name="Mizutani O."/>
            <person name="Nakasone K."/>
            <person name="Sano M."/>
            <person name="Shiraishi Y."/>
            <person name="Tsukahara M."/>
            <person name="Gomi K."/>
        </authorList>
    </citation>
    <scope>NUCLEOTIDE SEQUENCE [LARGE SCALE GENOMIC DNA]</scope>
    <source>
        <strain evidence="2 3">RIB 2604</strain>
    </source>
</reference>
<organism evidence="2 3">
    <name type="scientific">Aspergillus kawachii</name>
    <name type="common">White koji mold</name>
    <name type="synonym">Aspergillus awamori var. kawachi</name>
    <dbReference type="NCBI Taxonomy" id="1069201"/>
    <lineage>
        <taxon>Eukaryota</taxon>
        <taxon>Fungi</taxon>
        <taxon>Dikarya</taxon>
        <taxon>Ascomycota</taxon>
        <taxon>Pezizomycotina</taxon>
        <taxon>Eurotiomycetes</taxon>
        <taxon>Eurotiomycetidae</taxon>
        <taxon>Eurotiales</taxon>
        <taxon>Aspergillaceae</taxon>
        <taxon>Aspergillus</taxon>
        <taxon>Aspergillus subgen. Circumdati</taxon>
    </lineage>
</organism>
<feature type="region of interest" description="Disordered" evidence="1">
    <location>
        <begin position="1"/>
        <end position="97"/>
    </location>
</feature>
<keyword evidence="2" id="KW-0687">Ribonucleoprotein</keyword>
<feature type="compositionally biased region" description="Basic and acidic residues" evidence="1">
    <location>
        <begin position="67"/>
        <end position="79"/>
    </location>
</feature>
<accession>A0A146FM79</accession>
<sequence length="97" mass="10688">MELDGDRNSTCATAATQRRSSLTAFSTSDDTEEKRGRLASGQQADGEETNFTQLCGERMKKKKKRKKEEGETTKLEQAKASKSSAWRGITNNQRAAG</sequence>
<dbReference type="AlphaFoldDB" id="A0A146FM79"/>
<gene>
    <name evidence="2" type="ORF">RIB2604_02100780</name>
</gene>
<comment type="caution">
    <text evidence="2">The sequence shown here is derived from an EMBL/GenBank/DDBJ whole genome shotgun (WGS) entry which is preliminary data.</text>
</comment>
<reference evidence="3" key="2">
    <citation type="submission" date="2016-02" db="EMBL/GenBank/DDBJ databases">
        <title>Genome sequencing of Aspergillus luchuensis NBRC 4314.</title>
        <authorList>
            <person name="Yamada O."/>
        </authorList>
    </citation>
    <scope>NUCLEOTIDE SEQUENCE [LARGE SCALE GENOMIC DNA]</scope>
    <source>
        <strain evidence="3">RIB 2604</strain>
    </source>
</reference>
<protein>
    <submittedName>
        <fullName evidence="2">U3 small nucleolar ribonucleoprotein protein LCP5</fullName>
    </submittedName>
</protein>
<evidence type="ECO:0000313" key="2">
    <source>
        <dbReference type="EMBL" id="GAT26402.1"/>
    </source>
</evidence>
<dbReference type="Proteomes" id="UP000075230">
    <property type="component" value="Unassembled WGS sequence"/>
</dbReference>
<feature type="compositionally biased region" description="Polar residues" evidence="1">
    <location>
        <begin position="80"/>
        <end position="97"/>
    </location>
</feature>
<name>A0A146FM79_ASPKA</name>